<proteinExistence type="predicted"/>
<comment type="caution">
    <text evidence="2">The sequence shown here is derived from an EMBL/GenBank/DDBJ whole genome shotgun (WGS) entry which is preliminary data.</text>
</comment>
<organism evidence="2 3">
    <name type="scientific">Blomia tropicalis</name>
    <name type="common">Mite</name>
    <dbReference type="NCBI Taxonomy" id="40697"/>
    <lineage>
        <taxon>Eukaryota</taxon>
        <taxon>Metazoa</taxon>
        <taxon>Ecdysozoa</taxon>
        <taxon>Arthropoda</taxon>
        <taxon>Chelicerata</taxon>
        <taxon>Arachnida</taxon>
        <taxon>Acari</taxon>
        <taxon>Acariformes</taxon>
        <taxon>Sarcoptiformes</taxon>
        <taxon>Astigmata</taxon>
        <taxon>Glycyphagoidea</taxon>
        <taxon>Echimyopodidae</taxon>
        <taxon>Blomia</taxon>
    </lineage>
</organism>
<feature type="region of interest" description="Disordered" evidence="1">
    <location>
        <begin position="226"/>
        <end position="245"/>
    </location>
</feature>
<dbReference type="Proteomes" id="UP001142055">
    <property type="component" value="Chromosome 1"/>
</dbReference>
<evidence type="ECO:0000313" key="3">
    <source>
        <dbReference type="Proteomes" id="UP001142055"/>
    </source>
</evidence>
<dbReference type="OMA" id="EVFKPHN"/>
<reference evidence="2" key="1">
    <citation type="submission" date="2022-12" db="EMBL/GenBank/DDBJ databases">
        <title>Genome assemblies of Blomia tropicalis.</title>
        <authorList>
            <person name="Cui Y."/>
        </authorList>
    </citation>
    <scope>NUCLEOTIDE SEQUENCE</scope>
    <source>
        <tissue evidence="2">Adult mites</tissue>
    </source>
</reference>
<keyword evidence="3" id="KW-1185">Reference proteome</keyword>
<dbReference type="PANTHER" id="PTHR21439:SF0">
    <property type="entry name" value="PROTEIN OSCP1"/>
    <property type="match status" value="1"/>
</dbReference>
<dbReference type="EMBL" id="JAPWDV010000001">
    <property type="protein sequence ID" value="KAJ6224679.1"/>
    <property type="molecule type" value="Genomic_DNA"/>
</dbReference>
<gene>
    <name evidence="2" type="ORF">RDWZM_003224</name>
</gene>
<accession>A0A9Q0RSB5</accession>
<evidence type="ECO:0008006" key="4">
    <source>
        <dbReference type="Google" id="ProtNLM"/>
    </source>
</evidence>
<dbReference type="InterPro" id="IPR019332">
    <property type="entry name" value="OSCP1"/>
</dbReference>
<dbReference type="Pfam" id="PF10188">
    <property type="entry name" value="Oscp1"/>
    <property type="match status" value="1"/>
</dbReference>
<evidence type="ECO:0000313" key="2">
    <source>
        <dbReference type="EMBL" id="KAJ6224679.1"/>
    </source>
</evidence>
<protein>
    <recommendedName>
        <fullName evidence="4">Protein OSCP1-like</fullName>
    </recommendedName>
</protein>
<dbReference type="GO" id="GO:0005737">
    <property type="term" value="C:cytoplasm"/>
    <property type="evidence" value="ECO:0007669"/>
    <property type="project" value="TreeGrafter"/>
</dbReference>
<name>A0A9Q0RSB5_BLOTA</name>
<dbReference type="PANTHER" id="PTHR21439">
    <property type="entry name" value="OXIDORED-NITRO DOMAIN-CONTAINING PROTEIN"/>
    <property type="match status" value="1"/>
</dbReference>
<dbReference type="GO" id="GO:0005886">
    <property type="term" value="C:plasma membrane"/>
    <property type="evidence" value="ECO:0007669"/>
    <property type="project" value="TreeGrafter"/>
</dbReference>
<dbReference type="AlphaFoldDB" id="A0A9Q0RSB5"/>
<evidence type="ECO:0000256" key="1">
    <source>
        <dbReference type="SAM" id="MobiDB-lite"/>
    </source>
</evidence>
<sequence>MAGEMLYIIDQRLTAQNVETTKSVKVLNDIAQAMFNHKLVSEVFKPHNTITFDILRSIFQKLAHSSIMRLNDQSMSKLFDLMIMVVKYQLYSCSKPSDLITITDNHLVSLIEMIGHGEDEQETIELVETVRNQFLYHYTNRFDLVTLQLMRYSLLNLFKDVHTRVSIFLREGIQLANGQFRIEVNTIQVECECQVPGVYVTFNRRIINWLVSNIFQSIVNIYRKEDDDEQSDESKVDSNEFGTNQSGKHQIEIGLLAMLICKPADSEIDDNGNGNELRFDFLQNESNNETGKMNEKQFNETNFEHVQSQQHLVDIINDLNSLDIDSKHANQNDNQNDEDVDLLELMDM</sequence>